<reference evidence="1" key="1">
    <citation type="submission" date="2021-10" db="EMBL/GenBank/DDBJ databases">
        <title>Melipona bicolor Genome sequencing and assembly.</title>
        <authorList>
            <person name="Araujo N.S."/>
            <person name="Arias M.C."/>
        </authorList>
    </citation>
    <scope>NUCLEOTIDE SEQUENCE</scope>
    <source>
        <strain evidence="1">USP_2M_L1-L4_2017</strain>
        <tissue evidence="1">Whole body</tissue>
    </source>
</reference>
<accession>A0AA40GIK1</accession>
<sequence>MEITKRGKLCAVFGTGELAANRGGFGILLNRCICQFPPPSVVHRFDFPTVEGFLKVYNRCLHSEQCCKVFSEQELAEERNDALYCQRPPMHSNLPQLLGKKFDDSIECPGKD</sequence>
<gene>
    <name evidence="1" type="ORF">K0M31_002427</name>
</gene>
<dbReference type="AlphaFoldDB" id="A0AA40GIK1"/>
<proteinExistence type="predicted"/>
<keyword evidence="2" id="KW-1185">Reference proteome</keyword>
<dbReference type="EMBL" id="JAHYIQ010000001">
    <property type="protein sequence ID" value="KAK1137935.1"/>
    <property type="molecule type" value="Genomic_DNA"/>
</dbReference>
<organism evidence="1 2">
    <name type="scientific">Melipona bicolor</name>
    <dbReference type="NCBI Taxonomy" id="60889"/>
    <lineage>
        <taxon>Eukaryota</taxon>
        <taxon>Metazoa</taxon>
        <taxon>Ecdysozoa</taxon>
        <taxon>Arthropoda</taxon>
        <taxon>Hexapoda</taxon>
        <taxon>Insecta</taxon>
        <taxon>Pterygota</taxon>
        <taxon>Neoptera</taxon>
        <taxon>Endopterygota</taxon>
        <taxon>Hymenoptera</taxon>
        <taxon>Apocrita</taxon>
        <taxon>Aculeata</taxon>
        <taxon>Apoidea</taxon>
        <taxon>Anthophila</taxon>
        <taxon>Apidae</taxon>
        <taxon>Melipona</taxon>
    </lineage>
</organism>
<evidence type="ECO:0000313" key="2">
    <source>
        <dbReference type="Proteomes" id="UP001177670"/>
    </source>
</evidence>
<comment type="caution">
    <text evidence="1">The sequence shown here is derived from an EMBL/GenBank/DDBJ whole genome shotgun (WGS) entry which is preliminary data.</text>
</comment>
<name>A0AA40GIK1_9HYME</name>
<protein>
    <submittedName>
        <fullName evidence="1">Uncharacterized protein</fullName>
    </submittedName>
</protein>
<dbReference type="Proteomes" id="UP001177670">
    <property type="component" value="Unassembled WGS sequence"/>
</dbReference>
<evidence type="ECO:0000313" key="1">
    <source>
        <dbReference type="EMBL" id="KAK1137935.1"/>
    </source>
</evidence>